<comment type="caution">
    <text evidence="10">The sequence shown here is derived from an EMBL/GenBank/DDBJ whole genome shotgun (WGS) entry which is preliminary data.</text>
</comment>
<proteinExistence type="predicted"/>
<evidence type="ECO:0000256" key="8">
    <source>
        <dbReference type="SAM" id="Phobius"/>
    </source>
</evidence>
<dbReference type="Gene3D" id="1.25.40.20">
    <property type="entry name" value="Ankyrin repeat-containing domain"/>
    <property type="match status" value="1"/>
</dbReference>
<organism evidence="10 11">
    <name type="scientific">Riccia sorocarpa</name>
    <dbReference type="NCBI Taxonomy" id="122646"/>
    <lineage>
        <taxon>Eukaryota</taxon>
        <taxon>Viridiplantae</taxon>
        <taxon>Streptophyta</taxon>
        <taxon>Embryophyta</taxon>
        <taxon>Marchantiophyta</taxon>
        <taxon>Marchantiopsida</taxon>
        <taxon>Marchantiidae</taxon>
        <taxon>Marchantiales</taxon>
        <taxon>Ricciaceae</taxon>
        <taxon>Riccia</taxon>
    </lineage>
</organism>
<gene>
    <name evidence="10" type="ORF">R1sor_020496</name>
</gene>
<evidence type="ECO:0000256" key="1">
    <source>
        <dbReference type="ARBA" id="ARBA00004141"/>
    </source>
</evidence>
<dbReference type="Proteomes" id="UP001633002">
    <property type="component" value="Unassembled WGS sequence"/>
</dbReference>
<dbReference type="SMART" id="SM00248">
    <property type="entry name" value="ANK"/>
    <property type="match status" value="3"/>
</dbReference>
<feature type="repeat" description="ANK" evidence="7">
    <location>
        <begin position="78"/>
        <end position="101"/>
    </location>
</feature>
<dbReference type="InterPro" id="IPR026961">
    <property type="entry name" value="PGG_dom"/>
</dbReference>
<evidence type="ECO:0000313" key="11">
    <source>
        <dbReference type="Proteomes" id="UP001633002"/>
    </source>
</evidence>
<keyword evidence="4 8" id="KW-1133">Transmembrane helix</keyword>
<dbReference type="AlphaFoldDB" id="A0ABD3IH71"/>
<dbReference type="PROSITE" id="PS50088">
    <property type="entry name" value="ANK_REPEAT"/>
    <property type="match status" value="1"/>
</dbReference>
<feature type="transmembrane region" description="Helical" evidence="8">
    <location>
        <begin position="212"/>
        <end position="239"/>
    </location>
</feature>
<dbReference type="PANTHER" id="PTHR24186">
    <property type="entry name" value="PROTEIN PHOSPHATASE 1 REGULATORY SUBUNIT"/>
    <property type="match status" value="1"/>
</dbReference>
<dbReference type="SUPFAM" id="SSF48403">
    <property type="entry name" value="Ankyrin repeat"/>
    <property type="match status" value="1"/>
</dbReference>
<dbReference type="PANTHER" id="PTHR24186:SF38">
    <property type="entry name" value="ANKYRIN REPEAT FAMILY PROTEIN"/>
    <property type="match status" value="1"/>
</dbReference>
<evidence type="ECO:0000256" key="7">
    <source>
        <dbReference type="PROSITE-ProRule" id="PRU00023"/>
    </source>
</evidence>
<keyword evidence="6 8" id="KW-0472">Membrane</keyword>
<evidence type="ECO:0000313" key="10">
    <source>
        <dbReference type="EMBL" id="KAL3702474.1"/>
    </source>
</evidence>
<evidence type="ECO:0000256" key="4">
    <source>
        <dbReference type="ARBA" id="ARBA00022989"/>
    </source>
</evidence>
<keyword evidence="11" id="KW-1185">Reference proteome</keyword>
<feature type="transmembrane region" description="Helical" evidence="8">
    <location>
        <begin position="259"/>
        <end position="279"/>
    </location>
</feature>
<keyword evidence="2 8" id="KW-0812">Transmembrane</keyword>
<keyword evidence="5 7" id="KW-0040">ANK repeat</keyword>
<dbReference type="InterPro" id="IPR002110">
    <property type="entry name" value="Ankyrin_rpt"/>
</dbReference>
<feature type="transmembrane region" description="Helical" evidence="8">
    <location>
        <begin position="151"/>
        <end position="174"/>
    </location>
</feature>
<accession>A0ABD3IH71</accession>
<dbReference type="PROSITE" id="PS50297">
    <property type="entry name" value="ANK_REP_REGION"/>
    <property type="match status" value="1"/>
</dbReference>
<comment type="subcellular location">
    <subcellularLocation>
        <location evidence="1">Membrane</location>
        <topology evidence="1">Multi-pass membrane protein</topology>
    </subcellularLocation>
</comment>
<dbReference type="Pfam" id="PF12796">
    <property type="entry name" value="Ank_2"/>
    <property type="match status" value="1"/>
</dbReference>
<evidence type="ECO:0000259" key="9">
    <source>
        <dbReference type="Pfam" id="PF13962"/>
    </source>
</evidence>
<keyword evidence="3" id="KW-0677">Repeat</keyword>
<dbReference type="EMBL" id="JBJQOH010000001">
    <property type="protein sequence ID" value="KAL3702474.1"/>
    <property type="molecule type" value="Genomic_DNA"/>
</dbReference>
<dbReference type="GO" id="GO:0016020">
    <property type="term" value="C:membrane"/>
    <property type="evidence" value="ECO:0007669"/>
    <property type="project" value="UniProtKB-SubCell"/>
</dbReference>
<feature type="domain" description="PGG" evidence="9">
    <location>
        <begin position="154"/>
        <end position="274"/>
    </location>
</feature>
<evidence type="ECO:0000256" key="3">
    <source>
        <dbReference type="ARBA" id="ARBA00022737"/>
    </source>
</evidence>
<evidence type="ECO:0000256" key="6">
    <source>
        <dbReference type="ARBA" id="ARBA00023136"/>
    </source>
</evidence>
<evidence type="ECO:0000256" key="5">
    <source>
        <dbReference type="ARBA" id="ARBA00023043"/>
    </source>
</evidence>
<sequence length="299" mass="33789">MEVIIKEIEVHVRYSPDLDSKIKKASDEDVYCLDPKIRRVEKSEISFIHRVAFLGHDKLLQILLSILEPSDVNVEDSDNQTPLHYATIVGHTAVVKVLIEKPMLRANQEDGYCRTALQIAVMHKRKDIEKLLLDRPEVKDWVDRLYRDRQVYVDAANAILVGVALIASVTYAGWLQPPLGYTPYYEFPVPDPAPPDTYQVFAAVKQHMSARIFWACNSLSFFFAIATVLSGAGTALPMFDTFIKEEVHVLRRHLLRTSLLLVFAVTFVLAGFASLPPVFSLQMNMVITSVEDQVGAIIY</sequence>
<reference evidence="10 11" key="1">
    <citation type="submission" date="2024-09" db="EMBL/GenBank/DDBJ databases">
        <title>Chromosome-scale assembly of Riccia sorocarpa.</title>
        <authorList>
            <person name="Paukszto L."/>
        </authorList>
    </citation>
    <scope>NUCLEOTIDE SEQUENCE [LARGE SCALE GENOMIC DNA]</scope>
    <source>
        <strain evidence="10">LP-2024</strain>
        <tissue evidence="10">Aerial parts of the thallus</tissue>
    </source>
</reference>
<dbReference type="Pfam" id="PF13962">
    <property type="entry name" value="PGG"/>
    <property type="match status" value="1"/>
</dbReference>
<name>A0ABD3IH71_9MARC</name>
<dbReference type="InterPro" id="IPR036770">
    <property type="entry name" value="Ankyrin_rpt-contain_sf"/>
</dbReference>
<protein>
    <recommendedName>
        <fullName evidence="9">PGG domain-containing protein</fullName>
    </recommendedName>
</protein>
<evidence type="ECO:0000256" key="2">
    <source>
        <dbReference type="ARBA" id="ARBA00022692"/>
    </source>
</evidence>